<gene>
    <name evidence="2" type="ORF">NC653_036349</name>
</gene>
<sequence length="168" mass="18515">MPTLFNANGSEKGEKRLTWLGSGWRRSGGRRLVTARERHPCSLFTVEPSLLQCWTCCRHGTEKDKLLFSCSLFLFSCELLLWLLHMKENVAPLKEKKNGDGNEGTKAMAHGKKRGVRAGAYGGDGGYGLGKMVGKVLVEKRERGNDDCERESAGSQGLLGKATAKDER</sequence>
<name>A0AAD6PUT7_9ROSI</name>
<dbReference type="EMBL" id="JAQIZT010000016">
    <property type="protein sequence ID" value="KAJ6968361.1"/>
    <property type="molecule type" value="Genomic_DNA"/>
</dbReference>
<dbReference type="Proteomes" id="UP001164929">
    <property type="component" value="Chromosome 16"/>
</dbReference>
<evidence type="ECO:0000256" key="1">
    <source>
        <dbReference type="SAM" id="MobiDB-lite"/>
    </source>
</evidence>
<evidence type="ECO:0000313" key="2">
    <source>
        <dbReference type="EMBL" id="KAJ6968361.1"/>
    </source>
</evidence>
<accession>A0AAD6PUT7</accession>
<protein>
    <submittedName>
        <fullName evidence="2">Uncharacterized protein</fullName>
    </submittedName>
</protein>
<feature type="region of interest" description="Disordered" evidence="1">
    <location>
        <begin position="143"/>
        <end position="168"/>
    </location>
</feature>
<feature type="compositionally biased region" description="Basic and acidic residues" evidence="1">
    <location>
        <begin position="143"/>
        <end position="152"/>
    </location>
</feature>
<proteinExistence type="predicted"/>
<keyword evidence="3" id="KW-1185">Reference proteome</keyword>
<organism evidence="2 3">
    <name type="scientific">Populus alba x Populus x berolinensis</name>
    <dbReference type="NCBI Taxonomy" id="444605"/>
    <lineage>
        <taxon>Eukaryota</taxon>
        <taxon>Viridiplantae</taxon>
        <taxon>Streptophyta</taxon>
        <taxon>Embryophyta</taxon>
        <taxon>Tracheophyta</taxon>
        <taxon>Spermatophyta</taxon>
        <taxon>Magnoliopsida</taxon>
        <taxon>eudicotyledons</taxon>
        <taxon>Gunneridae</taxon>
        <taxon>Pentapetalae</taxon>
        <taxon>rosids</taxon>
        <taxon>fabids</taxon>
        <taxon>Malpighiales</taxon>
        <taxon>Salicaceae</taxon>
        <taxon>Saliceae</taxon>
        <taxon>Populus</taxon>
    </lineage>
</organism>
<reference evidence="2 3" key="1">
    <citation type="journal article" date="2023" name="Mol. Ecol. Resour.">
        <title>Chromosome-level genome assembly of a triploid poplar Populus alba 'Berolinensis'.</title>
        <authorList>
            <person name="Chen S."/>
            <person name="Yu Y."/>
            <person name="Wang X."/>
            <person name="Wang S."/>
            <person name="Zhang T."/>
            <person name="Zhou Y."/>
            <person name="He R."/>
            <person name="Meng N."/>
            <person name="Wang Y."/>
            <person name="Liu W."/>
            <person name="Liu Z."/>
            <person name="Liu J."/>
            <person name="Guo Q."/>
            <person name="Huang H."/>
            <person name="Sederoff R.R."/>
            <person name="Wang G."/>
            <person name="Qu G."/>
            <person name="Chen S."/>
        </authorList>
    </citation>
    <scope>NUCLEOTIDE SEQUENCE [LARGE SCALE GENOMIC DNA]</scope>
    <source>
        <strain evidence="2">SC-2020</strain>
    </source>
</reference>
<comment type="caution">
    <text evidence="2">The sequence shown here is derived from an EMBL/GenBank/DDBJ whole genome shotgun (WGS) entry which is preliminary data.</text>
</comment>
<dbReference type="AlphaFoldDB" id="A0AAD6PUT7"/>
<evidence type="ECO:0000313" key="3">
    <source>
        <dbReference type="Proteomes" id="UP001164929"/>
    </source>
</evidence>